<feature type="domain" description="AAA+ ATPase" evidence="2">
    <location>
        <begin position="213"/>
        <end position="396"/>
    </location>
</feature>
<dbReference type="PANTHER" id="PTHR32039:SF7">
    <property type="entry name" value="COMPETENCE PROTEIN COMM"/>
    <property type="match status" value="1"/>
</dbReference>
<reference evidence="3" key="1">
    <citation type="journal article" date="2020" name="mSystems">
        <title>Genome- and Community-Level Interaction Insights into Carbon Utilization and Element Cycling Functions of Hydrothermarchaeota in Hydrothermal Sediment.</title>
        <authorList>
            <person name="Zhou Z."/>
            <person name="Liu Y."/>
            <person name="Xu W."/>
            <person name="Pan J."/>
            <person name="Luo Z.H."/>
            <person name="Li M."/>
        </authorList>
    </citation>
    <scope>NUCLEOTIDE SEQUENCE [LARGE SCALE GENOMIC DNA]</scope>
    <source>
        <strain evidence="3">SpSt-265</strain>
        <strain evidence="4">SpSt-465</strain>
    </source>
</reference>
<dbReference type="InterPro" id="IPR020568">
    <property type="entry name" value="Ribosomal_Su5_D2-typ_SF"/>
</dbReference>
<comment type="similarity">
    <text evidence="1">Belongs to the Mg-chelatase subunits D/I family. ComM subfamily.</text>
</comment>
<dbReference type="PANTHER" id="PTHR32039">
    <property type="entry name" value="MAGNESIUM-CHELATASE SUBUNIT CHLI"/>
    <property type="match status" value="1"/>
</dbReference>
<dbReference type="InterPro" id="IPR014721">
    <property type="entry name" value="Ribsml_uS5_D2-typ_fold_subgr"/>
</dbReference>
<dbReference type="Gene3D" id="3.40.50.300">
    <property type="entry name" value="P-loop containing nucleotide triphosphate hydrolases"/>
    <property type="match status" value="1"/>
</dbReference>
<dbReference type="SUPFAM" id="SSF52540">
    <property type="entry name" value="P-loop containing nucleoside triphosphate hydrolases"/>
    <property type="match status" value="1"/>
</dbReference>
<dbReference type="Pfam" id="PF13335">
    <property type="entry name" value="Mg_chelatase_C"/>
    <property type="match status" value="1"/>
</dbReference>
<dbReference type="InterPro" id="IPR027417">
    <property type="entry name" value="P-loop_NTPase"/>
</dbReference>
<dbReference type="SUPFAM" id="SSF54211">
    <property type="entry name" value="Ribosomal protein S5 domain 2-like"/>
    <property type="match status" value="1"/>
</dbReference>
<proteinExistence type="inferred from homology"/>
<dbReference type="EMBL" id="DSLG01000008">
    <property type="protein sequence ID" value="HEA87827.1"/>
    <property type="molecule type" value="Genomic_DNA"/>
</dbReference>
<keyword evidence="3" id="KW-0067">ATP-binding</keyword>
<dbReference type="Gene3D" id="3.30.230.10">
    <property type="match status" value="1"/>
</dbReference>
<gene>
    <name evidence="3" type="ORF">ENP94_07480</name>
    <name evidence="4" type="ORF">ENS16_03125</name>
</gene>
<dbReference type="AlphaFoldDB" id="A0A7C1SHN8"/>
<dbReference type="SMART" id="SM00382">
    <property type="entry name" value="AAA"/>
    <property type="match status" value="1"/>
</dbReference>
<dbReference type="GO" id="GO:0005524">
    <property type="term" value="F:ATP binding"/>
    <property type="evidence" value="ECO:0007669"/>
    <property type="project" value="UniProtKB-KW"/>
</dbReference>
<name>A0A7C1SHN8_UNCW3</name>
<evidence type="ECO:0000256" key="1">
    <source>
        <dbReference type="ARBA" id="ARBA00006354"/>
    </source>
</evidence>
<dbReference type="Pfam" id="PF01078">
    <property type="entry name" value="Mg_chelatase"/>
    <property type="match status" value="1"/>
</dbReference>
<evidence type="ECO:0000313" key="3">
    <source>
        <dbReference type="EMBL" id="HEA87827.1"/>
    </source>
</evidence>
<accession>A0A7C1SHN8</accession>
<evidence type="ECO:0000259" key="2">
    <source>
        <dbReference type="SMART" id="SM00382"/>
    </source>
</evidence>
<dbReference type="InterPro" id="IPR025158">
    <property type="entry name" value="Mg_chelat-rel_C"/>
</dbReference>
<evidence type="ECO:0000313" key="4">
    <source>
        <dbReference type="EMBL" id="HFJ53665.1"/>
    </source>
</evidence>
<dbReference type="InterPro" id="IPR045006">
    <property type="entry name" value="CHLI-like"/>
</dbReference>
<dbReference type="InterPro" id="IPR000523">
    <property type="entry name" value="Mg_chelatse_chII-like_cat_dom"/>
</dbReference>
<organism evidence="3">
    <name type="scientific">candidate division WOR-3 bacterium</name>
    <dbReference type="NCBI Taxonomy" id="2052148"/>
    <lineage>
        <taxon>Bacteria</taxon>
        <taxon>Bacteria division WOR-3</taxon>
    </lineage>
</organism>
<dbReference type="EMBL" id="DSTU01000004">
    <property type="protein sequence ID" value="HFJ53665.1"/>
    <property type="molecule type" value="Genomic_DNA"/>
</dbReference>
<sequence length="513" mass="55459">MLARVLSSSVFGVDGYLVTVEVDIAYGLPVFNIVGLPDAAVKESQHRVQAAIKNSGLAFPNRRITVNLAPADIKKEGPAFDLPIAVGIIAAAGGIGAGALDGFVLTGELSLDGSVRPVKGVVSMALAARTAQVRGLIVPAANGLEAGLVPELTVYGVSSLVQTLNFLNGTEKLEPVRTDARQLFEQARDAGIDFSEVHGHEHAKRALEVAAAGGHNVLMTGPPGSGKTMLARRLPTIMPPLTLDEALEATRIHSVAGTLPADVPIVAVRPFRSPHHNVSEAGMIGGGTFPRPGEASLAHNGVLFLDELPEFRRDVLEALRQPLEDGEVTIGRARSTLTFPARFMLVGAMNPCPCGFFGDPKHACTCTPQKIRRYRSRISGPLLDRIDIHIEVPALRYADVADKKPAEGSAKVRERVLKAREVQLARFGSLKLRRPVYCNAQMTPALIRRFCPLTKEGEEVVRTAIDHYGLSTRAYHRVLKVARTIADLEGREQIEPRHLTEAVQYRSFDRNVW</sequence>
<comment type="caution">
    <text evidence="3">The sequence shown here is derived from an EMBL/GenBank/DDBJ whole genome shotgun (WGS) entry which is preliminary data.</text>
</comment>
<keyword evidence="3" id="KW-0547">Nucleotide-binding</keyword>
<dbReference type="InterPro" id="IPR003593">
    <property type="entry name" value="AAA+_ATPase"/>
</dbReference>
<dbReference type="InterPro" id="IPR004482">
    <property type="entry name" value="Mg_chelat-rel"/>
</dbReference>
<dbReference type="CDD" id="cd00009">
    <property type="entry name" value="AAA"/>
    <property type="match status" value="1"/>
</dbReference>
<dbReference type="NCBIfam" id="TIGR00368">
    <property type="entry name" value="YifB family Mg chelatase-like AAA ATPase"/>
    <property type="match status" value="1"/>
</dbReference>
<protein>
    <submittedName>
        <fullName evidence="3">ATP-binding protein</fullName>
    </submittedName>
</protein>
<dbReference type="Pfam" id="PF13541">
    <property type="entry name" value="ChlI"/>
    <property type="match status" value="1"/>
</dbReference>